<accession>A0A0D3K8L3</accession>
<dbReference type="eggNOG" id="ENOG502SJQR">
    <property type="taxonomic scope" value="Eukaryota"/>
</dbReference>
<reference evidence="2" key="2">
    <citation type="submission" date="2024-10" db="UniProtKB">
        <authorList>
            <consortium name="EnsemblProtists"/>
        </authorList>
    </citation>
    <scope>IDENTIFICATION</scope>
</reference>
<dbReference type="KEGG" id="ehx:EMIHUDRAFT_462719"/>
<proteinExistence type="predicted"/>
<dbReference type="RefSeq" id="XP_005784527.1">
    <property type="nucleotide sequence ID" value="XM_005784470.1"/>
</dbReference>
<evidence type="ECO:0000259" key="1">
    <source>
        <dbReference type="Pfam" id="PF03407"/>
    </source>
</evidence>
<protein>
    <recommendedName>
        <fullName evidence="1">Nucleotide-diphospho-sugar transferase domain-containing protein</fullName>
    </recommendedName>
</protein>
<dbReference type="GO" id="GO:0052636">
    <property type="term" value="F:arabinosyltransferase activity"/>
    <property type="evidence" value="ECO:0007669"/>
    <property type="project" value="TreeGrafter"/>
</dbReference>
<dbReference type="InterPro" id="IPR005069">
    <property type="entry name" value="Nucl-diP-sugar_transferase"/>
</dbReference>
<keyword evidence="3" id="KW-1185">Reference proteome</keyword>
<dbReference type="EnsemblProtists" id="EOD32098">
    <property type="protein sequence ID" value="EOD32098"/>
    <property type="gene ID" value="EMIHUDRAFT_462719"/>
</dbReference>
<dbReference type="HOGENOM" id="CLU_390526_0_0_1"/>
<organism evidence="2 3">
    <name type="scientific">Emiliania huxleyi (strain CCMP1516)</name>
    <dbReference type="NCBI Taxonomy" id="280463"/>
    <lineage>
        <taxon>Eukaryota</taxon>
        <taxon>Haptista</taxon>
        <taxon>Haptophyta</taxon>
        <taxon>Prymnesiophyceae</taxon>
        <taxon>Isochrysidales</taxon>
        <taxon>Noelaerhabdaceae</taxon>
        <taxon>Emiliania</taxon>
    </lineage>
</organism>
<dbReference type="AlphaFoldDB" id="A0A0D3K8L3"/>
<dbReference type="InterPro" id="IPR053250">
    <property type="entry name" value="Glycosyltransferase_77"/>
</dbReference>
<name>A0A0D3K8L3_EMIH1</name>
<dbReference type="Pfam" id="PF03407">
    <property type="entry name" value="Nucleotid_trans"/>
    <property type="match status" value="1"/>
</dbReference>
<evidence type="ECO:0000313" key="2">
    <source>
        <dbReference type="EnsemblProtists" id="EOD32098"/>
    </source>
</evidence>
<dbReference type="GeneID" id="17277370"/>
<dbReference type="GO" id="GO:0005794">
    <property type="term" value="C:Golgi apparatus"/>
    <property type="evidence" value="ECO:0007669"/>
    <property type="project" value="TreeGrafter"/>
</dbReference>
<reference evidence="3" key="1">
    <citation type="journal article" date="2013" name="Nature">
        <title>Pan genome of the phytoplankton Emiliania underpins its global distribution.</title>
        <authorList>
            <person name="Read B.A."/>
            <person name="Kegel J."/>
            <person name="Klute M.J."/>
            <person name="Kuo A."/>
            <person name="Lefebvre S.C."/>
            <person name="Maumus F."/>
            <person name="Mayer C."/>
            <person name="Miller J."/>
            <person name="Monier A."/>
            <person name="Salamov A."/>
            <person name="Young J."/>
            <person name="Aguilar M."/>
            <person name="Claverie J.M."/>
            <person name="Frickenhaus S."/>
            <person name="Gonzalez K."/>
            <person name="Herman E.K."/>
            <person name="Lin Y.C."/>
            <person name="Napier J."/>
            <person name="Ogata H."/>
            <person name="Sarno A.F."/>
            <person name="Shmutz J."/>
            <person name="Schroeder D."/>
            <person name="de Vargas C."/>
            <person name="Verret F."/>
            <person name="von Dassow P."/>
            <person name="Valentin K."/>
            <person name="Van de Peer Y."/>
            <person name="Wheeler G."/>
            <person name="Dacks J.B."/>
            <person name="Delwiche C.F."/>
            <person name="Dyhrman S.T."/>
            <person name="Glockner G."/>
            <person name="John U."/>
            <person name="Richards T."/>
            <person name="Worden A.Z."/>
            <person name="Zhang X."/>
            <person name="Grigoriev I.V."/>
            <person name="Allen A.E."/>
            <person name="Bidle K."/>
            <person name="Borodovsky M."/>
            <person name="Bowler C."/>
            <person name="Brownlee C."/>
            <person name="Cock J.M."/>
            <person name="Elias M."/>
            <person name="Gladyshev V.N."/>
            <person name="Groth M."/>
            <person name="Guda C."/>
            <person name="Hadaegh A."/>
            <person name="Iglesias-Rodriguez M.D."/>
            <person name="Jenkins J."/>
            <person name="Jones B.M."/>
            <person name="Lawson T."/>
            <person name="Leese F."/>
            <person name="Lindquist E."/>
            <person name="Lobanov A."/>
            <person name="Lomsadze A."/>
            <person name="Malik S.B."/>
            <person name="Marsh M.E."/>
            <person name="Mackinder L."/>
            <person name="Mock T."/>
            <person name="Mueller-Roeber B."/>
            <person name="Pagarete A."/>
            <person name="Parker M."/>
            <person name="Probert I."/>
            <person name="Quesneville H."/>
            <person name="Raines C."/>
            <person name="Rensing S.A."/>
            <person name="Riano-Pachon D.M."/>
            <person name="Richier S."/>
            <person name="Rokitta S."/>
            <person name="Shiraiwa Y."/>
            <person name="Soanes D.M."/>
            <person name="van der Giezen M."/>
            <person name="Wahlund T.M."/>
            <person name="Williams B."/>
            <person name="Wilson W."/>
            <person name="Wolfe G."/>
            <person name="Wurch L.L."/>
        </authorList>
    </citation>
    <scope>NUCLEOTIDE SEQUENCE</scope>
</reference>
<evidence type="ECO:0000313" key="3">
    <source>
        <dbReference type="Proteomes" id="UP000013827"/>
    </source>
</evidence>
<sequence length="771" mass="84864">MPTLRTALLALIGAAAVTLYLAHVITATRCQETTGLAVLRGQKLPRLAGGAGTAAIPATAAVTAPLAPEILGNLRLNEPARRLFGSLRPATTPVIHFTFGSGAMLDFLRNWLHYVRRAGLEPAVAGAADAQMLAACSKEGIAALGIVEGLDVWTYERSAAAKTVVQEGAAEWKYYRHHKSSFLELGLVKAAFLWELVSLGYDVLISDLDVVWLSAGWERWMTYRVPHSPPLREAELIAMADVLVSTDELDEEYDAFGRYERWPHGAGWGRRTDLNTGVAWRLAMLAKREAENTNDQFIFVAMVRDAGIEPVTSSPERMRTWRASLAAHGLHRPEAFGRISPSTRGVFLSKEGFASAAPCLPSERCAPQRFSLATLPLRVFTGGHTYFMQRLHNAPGHDLPRLSPLTVHFTFQYSDTPDYPHGKRQRAREAALWAAQRVAVERRFPEWSPQRHMALDAIQRAVVRDLLALSRALGAALVMPPLTCSCDRYWGHLENCRMPTAPRAMPLPYRCTQDSLFEIKFWNDKKADFLDDARVPRAVTEAAAGTAEETFSAVLRPGTPMSEVGAAVRRANADARLVEIGAADLRRLCKWLGSTEQNAAFNALQRYVLHESARYCPVEEQFRRGGVHFRAPDHWPEVDRPGWDWMNPFTAYNCTWGFTPPTDFPEPADGAPPCAGRAAAGVPMAGGGAFADRHNSTSCARAMLCDYHVREGGELSIELERASRCNLEGYGGVNYTRHGAAIKAALAAMPGGRCPYPDGVTPNWKEVVFDP</sequence>
<dbReference type="Proteomes" id="UP000013827">
    <property type="component" value="Unassembled WGS sequence"/>
</dbReference>
<feature type="domain" description="Nucleotide-diphospho-sugar transferase" evidence="1">
    <location>
        <begin position="169"/>
        <end position="416"/>
    </location>
</feature>
<dbReference type="PANTHER" id="PTHR46936">
    <property type="entry name" value="ARABINOSYLTRANSFERASE XEG113"/>
    <property type="match status" value="1"/>
</dbReference>
<dbReference type="PaxDb" id="2903-EOD32098"/>
<dbReference type="PANTHER" id="PTHR46936:SF1">
    <property type="entry name" value="ARABINOSYLTRANSFERASE XEG113"/>
    <property type="match status" value="1"/>
</dbReference>